<dbReference type="GO" id="GO:0005886">
    <property type="term" value="C:plasma membrane"/>
    <property type="evidence" value="ECO:0007669"/>
    <property type="project" value="UniProtKB-SubCell"/>
</dbReference>
<dbReference type="GO" id="GO:0016887">
    <property type="term" value="F:ATP hydrolysis activity"/>
    <property type="evidence" value="ECO:0007669"/>
    <property type="project" value="InterPro"/>
</dbReference>
<feature type="non-terminal residue" evidence="13">
    <location>
        <position position="1"/>
    </location>
</feature>
<evidence type="ECO:0000259" key="12">
    <source>
        <dbReference type="Pfam" id="PF00122"/>
    </source>
</evidence>
<dbReference type="PANTHER" id="PTHR43520">
    <property type="entry name" value="ATP7, ISOFORM B"/>
    <property type="match status" value="1"/>
</dbReference>
<protein>
    <recommendedName>
        <fullName evidence="12">P-type ATPase A domain-containing protein</fullName>
    </recommendedName>
</protein>
<dbReference type="GO" id="GO:0005507">
    <property type="term" value="F:copper ion binding"/>
    <property type="evidence" value="ECO:0007669"/>
    <property type="project" value="TreeGrafter"/>
</dbReference>
<evidence type="ECO:0000256" key="4">
    <source>
        <dbReference type="ARBA" id="ARBA00022692"/>
    </source>
</evidence>
<dbReference type="GO" id="GO:0005524">
    <property type="term" value="F:ATP binding"/>
    <property type="evidence" value="ECO:0007669"/>
    <property type="project" value="UniProtKB-KW"/>
</dbReference>
<dbReference type="SUPFAM" id="SSF81653">
    <property type="entry name" value="Calcium ATPase, transduction domain A"/>
    <property type="match status" value="1"/>
</dbReference>
<dbReference type="InterPro" id="IPR001757">
    <property type="entry name" value="P_typ_ATPase"/>
</dbReference>
<evidence type="ECO:0000256" key="8">
    <source>
        <dbReference type="ARBA" id="ARBA00022967"/>
    </source>
</evidence>
<comment type="subcellular location">
    <subcellularLocation>
        <location evidence="1">Cell membrane</location>
        <topology evidence="1">Multi-pass membrane protein</topology>
    </subcellularLocation>
</comment>
<dbReference type="EMBL" id="BART01028047">
    <property type="protein sequence ID" value="GAH00475.1"/>
    <property type="molecule type" value="Genomic_DNA"/>
</dbReference>
<feature type="transmembrane region" description="Helical" evidence="11">
    <location>
        <begin position="115"/>
        <end position="133"/>
    </location>
</feature>
<name>X1CWR0_9ZZZZ</name>
<evidence type="ECO:0000256" key="5">
    <source>
        <dbReference type="ARBA" id="ARBA00022723"/>
    </source>
</evidence>
<keyword evidence="6" id="KW-0547">Nucleotide-binding</keyword>
<accession>X1CWR0</accession>
<evidence type="ECO:0000256" key="11">
    <source>
        <dbReference type="SAM" id="Phobius"/>
    </source>
</evidence>
<feature type="domain" description="P-type ATPase A" evidence="12">
    <location>
        <begin position="1"/>
        <end position="95"/>
    </location>
</feature>
<gene>
    <name evidence="13" type="ORF">S01H4_49566</name>
</gene>
<keyword evidence="10 11" id="KW-0472">Membrane</keyword>
<evidence type="ECO:0000256" key="9">
    <source>
        <dbReference type="ARBA" id="ARBA00022989"/>
    </source>
</evidence>
<evidence type="ECO:0000256" key="3">
    <source>
        <dbReference type="ARBA" id="ARBA00022475"/>
    </source>
</evidence>
<dbReference type="GO" id="GO:0055070">
    <property type="term" value="P:copper ion homeostasis"/>
    <property type="evidence" value="ECO:0007669"/>
    <property type="project" value="TreeGrafter"/>
</dbReference>
<keyword evidence="8" id="KW-1278">Translocase</keyword>
<evidence type="ECO:0000256" key="7">
    <source>
        <dbReference type="ARBA" id="ARBA00022840"/>
    </source>
</evidence>
<organism evidence="13">
    <name type="scientific">marine sediment metagenome</name>
    <dbReference type="NCBI Taxonomy" id="412755"/>
    <lineage>
        <taxon>unclassified sequences</taxon>
        <taxon>metagenomes</taxon>
        <taxon>ecological metagenomes</taxon>
    </lineage>
</organism>
<dbReference type="NCBIfam" id="TIGR01494">
    <property type="entry name" value="ATPase_P-type"/>
    <property type="match status" value="1"/>
</dbReference>
<dbReference type="FunFam" id="2.70.150.10:FF:000020">
    <property type="entry name" value="Copper-exporting P-type ATPase A"/>
    <property type="match status" value="1"/>
</dbReference>
<dbReference type="PANTHER" id="PTHR43520:SF8">
    <property type="entry name" value="P-TYPE CU(+) TRANSPORTER"/>
    <property type="match status" value="1"/>
</dbReference>
<proteinExistence type="inferred from homology"/>
<dbReference type="AlphaFoldDB" id="X1CWR0"/>
<dbReference type="GO" id="GO:0043682">
    <property type="term" value="F:P-type divalent copper transporter activity"/>
    <property type="evidence" value="ECO:0007669"/>
    <property type="project" value="TreeGrafter"/>
</dbReference>
<sequence length="184" mass="20268">ATILIEGEEIEIPIEEIEVGDVLVVRPGEKIPVDGKVVEGKTKVDESMITGESKYVKKEIDSEVIGATVNQTGLIHIATEKVGKETLLFQIIDFVKQAQSRKAAKQQLADKISNYFVPAVIVIAVSAFLYWFFIGTQVYPALQATQLETSLQVFTSIVVIACPLVLCSRYFPIKRKVSIILIAS</sequence>
<keyword evidence="3" id="KW-1003">Cell membrane</keyword>
<keyword evidence="5" id="KW-0479">Metal-binding</keyword>
<dbReference type="InterPro" id="IPR059000">
    <property type="entry name" value="ATPase_P-type_domA"/>
</dbReference>
<keyword evidence="9 11" id="KW-1133">Transmembrane helix</keyword>
<comment type="similarity">
    <text evidence="2">Belongs to the cation transport ATPase (P-type) (TC 3.A.3) family. Type IB subfamily.</text>
</comment>
<evidence type="ECO:0000256" key="1">
    <source>
        <dbReference type="ARBA" id="ARBA00004651"/>
    </source>
</evidence>
<evidence type="ECO:0000256" key="6">
    <source>
        <dbReference type="ARBA" id="ARBA00022741"/>
    </source>
</evidence>
<dbReference type="Pfam" id="PF00122">
    <property type="entry name" value="E1-E2_ATPase"/>
    <property type="match status" value="1"/>
</dbReference>
<evidence type="ECO:0000313" key="13">
    <source>
        <dbReference type="EMBL" id="GAH00475.1"/>
    </source>
</evidence>
<keyword evidence="4 11" id="KW-0812">Transmembrane</keyword>
<dbReference type="InterPro" id="IPR008250">
    <property type="entry name" value="ATPase_P-typ_transduc_dom_A_sf"/>
</dbReference>
<evidence type="ECO:0000256" key="10">
    <source>
        <dbReference type="ARBA" id="ARBA00023136"/>
    </source>
</evidence>
<reference evidence="13" key="1">
    <citation type="journal article" date="2014" name="Front. Microbiol.">
        <title>High frequency of phylogenetically diverse reductive dehalogenase-homologous genes in deep subseafloor sedimentary metagenomes.</title>
        <authorList>
            <person name="Kawai M."/>
            <person name="Futagami T."/>
            <person name="Toyoda A."/>
            <person name="Takaki Y."/>
            <person name="Nishi S."/>
            <person name="Hori S."/>
            <person name="Arai W."/>
            <person name="Tsubouchi T."/>
            <person name="Morono Y."/>
            <person name="Uchiyama I."/>
            <person name="Ito T."/>
            <person name="Fujiyama A."/>
            <person name="Inagaki F."/>
            <person name="Takami H."/>
        </authorList>
    </citation>
    <scope>NUCLEOTIDE SEQUENCE</scope>
    <source>
        <strain evidence="13">Expedition CK06-06</strain>
    </source>
</reference>
<comment type="caution">
    <text evidence="13">The sequence shown here is derived from an EMBL/GenBank/DDBJ whole genome shotgun (WGS) entry which is preliminary data.</text>
</comment>
<feature type="transmembrane region" description="Helical" evidence="11">
    <location>
        <begin position="153"/>
        <end position="171"/>
    </location>
</feature>
<keyword evidence="7" id="KW-0067">ATP-binding</keyword>
<dbReference type="Gene3D" id="2.70.150.10">
    <property type="entry name" value="Calcium-transporting ATPase, cytoplasmic transduction domain A"/>
    <property type="match status" value="1"/>
</dbReference>
<evidence type="ECO:0000256" key="2">
    <source>
        <dbReference type="ARBA" id="ARBA00006024"/>
    </source>
</evidence>